<keyword evidence="2" id="KW-1185">Reference proteome</keyword>
<dbReference type="EMBL" id="JAJITD010000004">
    <property type="protein sequence ID" value="MCC8393039.1"/>
    <property type="molecule type" value="Genomic_DNA"/>
</dbReference>
<accession>A0ABS8JTI4</accession>
<proteinExistence type="predicted"/>
<dbReference type="RefSeq" id="WP_230509359.1">
    <property type="nucleotide sequence ID" value="NZ_JAJITD010000004.1"/>
</dbReference>
<evidence type="ECO:0000313" key="2">
    <source>
        <dbReference type="Proteomes" id="UP001431019"/>
    </source>
</evidence>
<dbReference type="Proteomes" id="UP001431019">
    <property type="component" value="Unassembled WGS sequence"/>
</dbReference>
<gene>
    <name evidence="1" type="ORF">LJ656_10600</name>
</gene>
<evidence type="ECO:0000313" key="1">
    <source>
        <dbReference type="EMBL" id="MCC8393039.1"/>
    </source>
</evidence>
<protein>
    <submittedName>
        <fullName evidence="1">Uncharacterized protein</fullName>
    </submittedName>
</protein>
<reference evidence="1 2" key="1">
    <citation type="submission" date="2021-11" db="EMBL/GenBank/DDBJ databases">
        <authorList>
            <person name="Oh E.-T."/>
            <person name="Kim S.-B."/>
        </authorList>
    </citation>
    <scope>NUCLEOTIDE SEQUENCE [LARGE SCALE GENOMIC DNA]</scope>
    <source>
        <strain evidence="1 2">MMS20-SJTR3</strain>
    </source>
</reference>
<sequence>MANRRFIEPRINSCAFPHIKNKTGKANDRNPTDSANKNIETRAHIAALRKLMAMRVKKPSCGVRWPTLAGRIERARRPRRAKNSDGSSRERNAAQCSAKCCGPTTSTAHNQHCYFRSASTIGGRTHRHGTGACPASRPDARSRLIARGRGYTSV</sequence>
<comment type="caution">
    <text evidence="1">The sequence shown here is derived from an EMBL/GenBank/DDBJ whole genome shotgun (WGS) entry which is preliminary data.</text>
</comment>
<organism evidence="1 2">
    <name type="scientific">Paraburkholderia sejongensis</name>
    <dbReference type="NCBI Taxonomy" id="2886946"/>
    <lineage>
        <taxon>Bacteria</taxon>
        <taxon>Pseudomonadati</taxon>
        <taxon>Pseudomonadota</taxon>
        <taxon>Betaproteobacteria</taxon>
        <taxon>Burkholderiales</taxon>
        <taxon>Burkholderiaceae</taxon>
        <taxon>Paraburkholderia</taxon>
    </lineage>
</organism>
<name>A0ABS8JTI4_9BURK</name>